<evidence type="ECO:0000256" key="2">
    <source>
        <dbReference type="ARBA" id="ARBA00023315"/>
    </source>
</evidence>
<dbReference type="EMBL" id="JAAMPU010000105">
    <property type="protein sequence ID" value="NMH28324.1"/>
    <property type="molecule type" value="Genomic_DNA"/>
</dbReference>
<feature type="domain" description="N-acetyltransferase" evidence="4">
    <location>
        <begin position="19"/>
        <end position="177"/>
    </location>
</feature>
<gene>
    <name evidence="5" type="ORF">G6047_09795</name>
</gene>
<reference evidence="5" key="1">
    <citation type="submission" date="2020-02" db="EMBL/GenBank/DDBJ databases">
        <title>Flavobacterium sp. genome.</title>
        <authorList>
            <person name="Jung H.S."/>
            <person name="Baek J.H."/>
            <person name="Jeon C.O."/>
        </authorList>
    </citation>
    <scope>NUCLEOTIDE SEQUENCE</scope>
    <source>
        <strain evidence="5">SE-s28</strain>
    </source>
</reference>
<name>A0A972FS27_9FLAO</name>
<comment type="caution">
    <text evidence="5">The sequence shown here is derived from an EMBL/GenBank/DDBJ whole genome shotgun (WGS) entry which is preliminary data.</text>
</comment>
<evidence type="ECO:0000313" key="6">
    <source>
        <dbReference type="Proteomes" id="UP000712080"/>
    </source>
</evidence>
<comment type="similarity">
    <text evidence="3">Belongs to the acetyltransferase family. RimJ subfamily.</text>
</comment>
<evidence type="ECO:0000256" key="1">
    <source>
        <dbReference type="ARBA" id="ARBA00022679"/>
    </source>
</evidence>
<dbReference type="InterPro" id="IPR000182">
    <property type="entry name" value="GNAT_dom"/>
</dbReference>
<protein>
    <submittedName>
        <fullName evidence="5">GNAT family N-acetyltransferase</fullName>
    </submittedName>
</protein>
<dbReference type="Proteomes" id="UP000712080">
    <property type="component" value="Unassembled WGS sequence"/>
</dbReference>
<dbReference type="GO" id="GO:0016747">
    <property type="term" value="F:acyltransferase activity, transferring groups other than amino-acyl groups"/>
    <property type="evidence" value="ECO:0007669"/>
    <property type="project" value="InterPro"/>
</dbReference>
<organism evidence="5 6">
    <name type="scientific">Flavobacterium silvaticum</name>
    <dbReference type="NCBI Taxonomy" id="1852020"/>
    <lineage>
        <taxon>Bacteria</taxon>
        <taxon>Pseudomonadati</taxon>
        <taxon>Bacteroidota</taxon>
        <taxon>Flavobacteriia</taxon>
        <taxon>Flavobacteriales</taxon>
        <taxon>Flavobacteriaceae</taxon>
        <taxon>Flavobacterium</taxon>
    </lineage>
</organism>
<dbReference type="RefSeq" id="WP_169527431.1">
    <property type="nucleotide sequence ID" value="NZ_JAAMPU010000105.1"/>
</dbReference>
<sequence length="183" mass="21463">MKEVHEHWQTDRLHQIEPEEFFDLIQRNRKHIQKTFPGTLERSKTLEDTIAFLYENVHKEESGDGYYFYLRDTKSQMLIGYVLIKNVVRNIGKCEIAYFVDREFEGKGIITKAVSNLLEFCFGELSMNKVTICTSPENAASQRIATKHGFKNEGMLRQEFKNGDGNLEDIFYFGLLKSNYDER</sequence>
<dbReference type="SUPFAM" id="SSF55729">
    <property type="entry name" value="Acyl-CoA N-acyltransferases (Nat)"/>
    <property type="match status" value="1"/>
</dbReference>
<keyword evidence="6" id="KW-1185">Reference proteome</keyword>
<dbReference type="InterPro" id="IPR016181">
    <property type="entry name" value="Acyl_CoA_acyltransferase"/>
</dbReference>
<keyword evidence="1" id="KW-0808">Transferase</keyword>
<dbReference type="Gene3D" id="3.40.630.30">
    <property type="match status" value="1"/>
</dbReference>
<keyword evidence="2" id="KW-0012">Acyltransferase</keyword>
<dbReference type="Pfam" id="PF13302">
    <property type="entry name" value="Acetyltransf_3"/>
    <property type="match status" value="1"/>
</dbReference>
<accession>A0A972FS27</accession>
<proteinExistence type="inferred from homology"/>
<dbReference type="PANTHER" id="PTHR43792">
    <property type="entry name" value="GNAT FAMILY, PUTATIVE (AFU_ORTHOLOGUE AFUA_3G00765)-RELATED-RELATED"/>
    <property type="match status" value="1"/>
</dbReference>
<dbReference type="PROSITE" id="PS51186">
    <property type="entry name" value="GNAT"/>
    <property type="match status" value="1"/>
</dbReference>
<evidence type="ECO:0000259" key="4">
    <source>
        <dbReference type="PROSITE" id="PS51186"/>
    </source>
</evidence>
<dbReference type="PANTHER" id="PTHR43792:SF8">
    <property type="entry name" value="[RIBOSOMAL PROTEIN US5]-ALANINE N-ACETYLTRANSFERASE"/>
    <property type="match status" value="1"/>
</dbReference>
<evidence type="ECO:0000256" key="3">
    <source>
        <dbReference type="ARBA" id="ARBA00038502"/>
    </source>
</evidence>
<evidence type="ECO:0000313" key="5">
    <source>
        <dbReference type="EMBL" id="NMH28324.1"/>
    </source>
</evidence>
<dbReference type="InterPro" id="IPR051531">
    <property type="entry name" value="N-acetyltransferase"/>
</dbReference>
<dbReference type="AlphaFoldDB" id="A0A972FS27"/>